<proteinExistence type="predicted"/>
<name>A0ABY6PUW9_9ACTN</name>
<evidence type="ECO:0008006" key="5">
    <source>
        <dbReference type="Google" id="ProtNLM"/>
    </source>
</evidence>
<dbReference type="PROSITE" id="PS51257">
    <property type="entry name" value="PROKAR_LIPOPROTEIN"/>
    <property type="match status" value="1"/>
</dbReference>
<evidence type="ECO:0000313" key="3">
    <source>
        <dbReference type="EMBL" id="UZK56122.1"/>
    </source>
</evidence>
<evidence type="ECO:0000256" key="1">
    <source>
        <dbReference type="SAM" id="MobiDB-lite"/>
    </source>
</evidence>
<feature type="chain" id="PRO_5046172536" description="Lipoprotein" evidence="2">
    <location>
        <begin position="27"/>
        <end position="295"/>
    </location>
</feature>
<dbReference type="EMBL" id="CP098740">
    <property type="protein sequence ID" value="UZK56122.1"/>
    <property type="molecule type" value="Genomic_DNA"/>
</dbReference>
<feature type="region of interest" description="Disordered" evidence="1">
    <location>
        <begin position="29"/>
        <end position="110"/>
    </location>
</feature>
<keyword evidence="2" id="KW-0732">Signal</keyword>
<dbReference type="Proteomes" id="UP001164963">
    <property type="component" value="Chromosome"/>
</dbReference>
<evidence type="ECO:0000256" key="2">
    <source>
        <dbReference type="SAM" id="SignalP"/>
    </source>
</evidence>
<feature type="compositionally biased region" description="Polar residues" evidence="1">
    <location>
        <begin position="74"/>
        <end position="89"/>
    </location>
</feature>
<dbReference type="Gene3D" id="2.50.20.20">
    <property type="match status" value="1"/>
</dbReference>
<feature type="signal peptide" evidence="2">
    <location>
        <begin position="1"/>
        <end position="26"/>
    </location>
</feature>
<gene>
    <name evidence="3" type="ORF">NEH16_20250</name>
</gene>
<evidence type="ECO:0000313" key="4">
    <source>
        <dbReference type="Proteomes" id="UP001164963"/>
    </source>
</evidence>
<dbReference type="InterPro" id="IPR029046">
    <property type="entry name" value="LolA/LolB/LppX"/>
</dbReference>
<feature type="compositionally biased region" description="Polar residues" evidence="1">
    <location>
        <begin position="42"/>
        <end position="62"/>
    </location>
</feature>
<dbReference type="SUPFAM" id="SSF89392">
    <property type="entry name" value="Prokaryotic lipoproteins and lipoprotein localization factors"/>
    <property type="match status" value="1"/>
</dbReference>
<keyword evidence="4" id="KW-1185">Reference proteome</keyword>
<protein>
    <recommendedName>
        <fullName evidence="5">Lipoprotein</fullName>
    </recommendedName>
</protein>
<sequence>MTNVKTRGTRAAAYGVAGLLAVAALAGCGSDDKDDAGKDTKSSGAGKTADSSPSQVVQATNKKTTEAGSARVKITTSVSAEGQSRTVTGSGVMDFEDGESKLTMEQSGQRLEQRVVDKMIYQKPPKGEGGLPGGKSWMKIDMEKLRTSGAAGSSQVSDPTDSFAYSKSLSEKDVKKVGTESVGGVETTHYKVDLDIDKLAKGDATQARKLREQLGETVPVDLWVDGKGLMRRQQIEIAAQPAGGAKDSGSANRGKAKVVMDFSDFGTDVDVDAPAVGDTVDVTDKVVKQAGGQQS</sequence>
<accession>A0ABY6PUW9</accession>
<reference evidence="3" key="1">
    <citation type="journal article" date="2022" name="Front. Microbiol.">
        <title>Mirubactin C rescues the lethal effect of cell wall biosynthesis mutations in Bacillus subtilis.</title>
        <authorList>
            <person name="Kepplinger B."/>
            <person name="Wen X."/>
            <person name="Tyler A.R."/>
            <person name="Kim B.Y."/>
            <person name="Brown J."/>
            <person name="Banks P."/>
            <person name="Dashti Y."/>
            <person name="Mackenzie E.S."/>
            <person name="Wills C."/>
            <person name="Kawai Y."/>
            <person name="Waldron K.J."/>
            <person name="Allenby N.E.E."/>
            <person name="Wu L.J."/>
            <person name="Hall M.J."/>
            <person name="Errington J."/>
        </authorList>
    </citation>
    <scope>NUCLEOTIDE SEQUENCE</scope>
    <source>
        <strain evidence="3">MDA8-470</strain>
    </source>
</reference>
<dbReference type="RefSeq" id="WP_265544218.1">
    <property type="nucleotide sequence ID" value="NZ_CP098740.1"/>
</dbReference>
<organism evidence="3 4">
    <name type="scientific">Streptomyces drozdowiczii</name>
    <dbReference type="NCBI Taxonomy" id="202862"/>
    <lineage>
        <taxon>Bacteria</taxon>
        <taxon>Bacillati</taxon>
        <taxon>Actinomycetota</taxon>
        <taxon>Actinomycetes</taxon>
        <taxon>Kitasatosporales</taxon>
        <taxon>Streptomycetaceae</taxon>
        <taxon>Streptomyces</taxon>
    </lineage>
</organism>